<dbReference type="Gene3D" id="2.130.10.10">
    <property type="entry name" value="YVTN repeat-like/Quinoprotein amine dehydrogenase"/>
    <property type="match status" value="2"/>
</dbReference>
<dbReference type="EMBL" id="SNQI01000005">
    <property type="protein sequence ID" value="TEW72503.1"/>
    <property type="molecule type" value="Genomic_DNA"/>
</dbReference>
<evidence type="ECO:0000259" key="3">
    <source>
        <dbReference type="SMART" id="SM00421"/>
    </source>
</evidence>
<dbReference type="RefSeq" id="WP_134248947.1">
    <property type="nucleotide sequence ID" value="NZ_SNQI01000005.1"/>
</dbReference>
<feature type="coiled-coil region" evidence="1">
    <location>
        <begin position="780"/>
        <end position="814"/>
    </location>
</feature>
<dbReference type="Gene3D" id="1.10.10.10">
    <property type="entry name" value="Winged helix-like DNA-binding domain superfamily/Winged helix DNA-binding domain"/>
    <property type="match status" value="1"/>
</dbReference>
<keyword evidence="1" id="KW-0175">Coiled coil</keyword>
<sequence>MRNIKTFFFCFLLFLTTFFIVGQELPPIENYSSKIYDGENQNWSVSQSEHKFIYIANNSGLLEFNGSKWRLYPSPNNTILRSVNAINNKIYTGAYMEFGFWEKNNFGNLEYTSLSEKLKESLIEEDFWNIIDFDKWILFQSLNRIYIYNTLDETFKIITSETQLPKAFKVDEGIYFQKMGKGVFKIENGESVLVSEDTILKNKILVNIFRSDEKILYQTQNNGFFYLTTNGIKKWDIKSNSLISTLSVYSSLQLANGSFILGTISNGIYQLDKEGNLLMHINQETGLNNNTVLSMFEDVDQNLWLGLDNGISVVNMNSPYRVYNDFGGKLGSVYTSAIFNNNLYLGTNQGLFYKVLNANADFDFIEGTDGQVWCFKEYDNTLFCGHNKGTFIVNNNKATLITDVMGTMEIKSVDGYPNILIQGYYSGLNVIEKINNTWQLRNKIEGFSPTSRFFDFTKDGSILVNHEYKGVFKLDVNSDFTQVKSYKILESAPKSLKSAISKYNGEILYASNKGIFKYNDQKKEFEKDPILSNSFLENDEFVSGRLVFDDKTNTLWGFTNKSIIHFSHGKIDNTLQSTKIFLPASFRSSLPGFESMVNLNNHSYLFGTSRGYFLLDKKKISNNSFEVTINSIEKSTQNEEKKFVPLMDKGSKFSSKENNLYFSYGVPEFDKFSQVNFQYQLKGFYNNWSAWSTDSEVSFKNLPYGSYTFNVKAQIGNNSANNTATYSFVIDRPWYLSNQLILIYSILFIGLIFLVHSLYRKYYSNQKQKLLNKKQQEFSMAQLESEKVIMKLKNEKLQQEIDSKTRELSASTMNIIKKNEILNTIKNELSLVNEKDRIKPVIKIINKNLSNTGDWKLFEEAFNNADSDFLKKIKTVHPNLTPNDLRLCAYLRLNLSSKEIAPLLNISPRSVEIKRYRLRKKMELDHEKSLVEYILEI</sequence>
<dbReference type="InterPro" id="IPR000792">
    <property type="entry name" value="Tscrpt_reg_LuxR_C"/>
</dbReference>
<dbReference type="AlphaFoldDB" id="A0A4Y8AR38"/>
<keyword evidence="2" id="KW-0812">Transmembrane</keyword>
<reference evidence="4 5" key="1">
    <citation type="journal article" date="2011" name="J. Microbiol.">
        <title>Gramella jeungdoensis sp. nov., isolated from a solar saltern in Korea.</title>
        <authorList>
            <person name="Joung Y."/>
            <person name="Kim H."/>
            <person name="Jang T."/>
            <person name="Ahn T.S."/>
            <person name="Joh K."/>
        </authorList>
    </citation>
    <scope>NUCLEOTIDE SEQUENCE [LARGE SCALE GENOMIC DNA]</scope>
    <source>
        <strain evidence="4 5">KCTC 23123</strain>
    </source>
</reference>
<dbReference type="SUPFAM" id="SSF46894">
    <property type="entry name" value="C-terminal effector domain of the bipartite response regulators"/>
    <property type="match status" value="1"/>
</dbReference>
<dbReference type="Proteomes" id="UP000298517">
    <property type="component" value="Unassembled WGS sequence"/>
</dbReference>
<feature type="domain" description="HTH luxR-type" evidence="3">
    <location>
        <begin position="877"/>
        <end position="934"/>
    </location>
</feature>
<dbReference type="InterPro" id="IPR036388">
    <property type="entry name" value="WH-like_DNA-bd_sf"/>
</dbReference>
<dbReference type="InterPro" id="IPR015943">
    <property type="entry name" value="WD40/YVTN_repeat-like_dom_sf"/>
</dbReference>
<protein>
    <submittedName>
        <fullName evidence="4">LuxR family transcriptional regulator</fullName>
    </submittedName>
</protein>
<evidence type="ECO:0000256" key="2">
    <source>
        <dbReference type="SAM" id="Phobius"/>
    </source>
</evidence>
<keyword evidence="2" id="KW-0472">Membrane</keyword>
<dbReference type="GO" id="GO:0006355">
    <property type="term" value="P:regulation of DNA-templated transcription"/>
    <property type="evidence" value="ECO:0007669"/>
    <property type="project" value="InterPro"/>
</dbReference>
<dbReference type="Gene3D" id="2.60.40.10">
    <property type="entry name" value="Immunoglobulins"/>
    <property type="match status" value="1"/>
</dbReference>
<evidence type="ECO:0000313" key="4">
    <source>
        <dbReference type="EMBL" id="TEW72503.1"/>
    </source>
</evidence>
<dbReference type="SMART" id="SM00421">
    <property type="entry name" value="HTH_LUXR"/>
    <property type="match status" value="1"/>
</dbReference>
<keyword evidence="5" id="KW-1185">Reference proteome</keyword>
<comment type="caution">
    <text evidence="4">The sequence shown here is derived from an EMBL/GenBank/DDBJ whole genome shotgun (WGS) entry which is preliminary data.</text>
</comment>
<dbReference type="OrthoDB" id="1090267at2"/>
<dbReference type="SUPFAM" id="SSF63829">
    <property type="entry name" value="Calcium-dependent phosphotriesterase"/>
    <property type="match status" value="1"/>
</dbReference>
<evidence type="ECO:0000313" key="5">
    <source>
        <dbReference type="Proteomes" id="UP000298517"/>
    </source>
</evidence>
<name>A0A4Y8AR38_9FLAO</name>
<accession>A0A4Y8AR38</accession>
<organism evidence="4 5">
    <name type="scientific">Gramella jeungdoensis</name>
    <dbReference type="NCBI Taxonomy" id="708091"/>
    <lineage>
        <taxon>Bacteria</taxon>
        <taxon>Pseudomonadati</taxon>
        <taxon>Bacteroidota</taxon>
        <taxon>Flavobacteriia</taxon>
        <taxon>Flavobacteriales</taxon>
        <taxon>Flavobacteriaceae</taxon>
        <taxon>Christiangramia</taxon>
    </lineage>
</organism>
<gene>
    <name evidence="4" type="ORF">E2488_13705</name>
</gene>
<proteinExistence type="predicted"/>
<dbReference type="GO" id="GO:0003677">
    <property type="term" value="F:DNA binding"/>
    <property type="evidence" value="ECO:0007669"/>
    <property type="project" value="InterPro"/>
</dbReference>
<keyword evidence="2" id="KW-1133">Transmembrane helix</keyword>
<dbReference type="InterPro" id="IPR011123">
    <property type="entry name" value="Y_Y_Y"/>
</dbReference>
<evidence type="ECO:0000256" key="1">
    <source>
        <dbReference type="SAM" id="Coils"/>
    </source>
</evidence>
<dbReference type="Pfam" id="PF07495">
    <property type="entry name" value="Y_Y_Y"/>
    <property type="match status" value="1"/>
</dbReference>
<dbReference type="InterPro" id="IPR016032">
    <property type="entry name" value="Sig_transdc_resp-reg_C-effctor"/>
</dbReference>
<feature type="transmembrane region" description="Helical" evidence="2">
    <location>
        <begin position="741"/>
        <end position="759"/>
    </location>
</feature>
<dbReference type="InterPro" id="IPR013783">
    <property type="entry name" value="Ig-like_fold"/>
</dbReference>